<sequence>MHRHATLHRHSAIAAEQWVKKDKATSPQQQ</sequence>
<protein>
    <submittedName>
        <fullName evidence="2">Uncharacterized protein</fullName>
    </submittedName>
</protein>
<feature type="region of interest" description="Disordered" evidence="1">
    <location>
        <begin position="1"/>
        <end position="30"/>
    </location>
</feature>
<name>A0A0A9AT31_ARUDO</name>
<proteinExistence type="predicted"/>
<feature type="compositionally biased region" description="Basic residues" evidence="1">
    <location>
        <begin position="1"/>
        <end position="11"/>
    </location>
</feature>
<reference evidence="2" key="2">
    <citation type="journal article" date="2015" name="Data Brief">
        <title>Shoot transcriptome of the giant reed, Arundo donax.</title>
        <authorList>
            <person name="Barrero R.A."/>
            <person name="Guerrero F.D."/>
            <person name="Moolhuijzen P."/>
            <person name="Goolsby J.A."/>
            <person name="Tidwell J."/>
            <person name="Bellgard S.E."/>
            <person name="Bellgard M.I."/>
        </authorList>
    </citation>
    <scope>NUCLEOTIDE SEQUENCE</scope>
    <source>
        <tissue evidence="2">Shoot tissue taken approximately 20 cm above the soil surface</tissue>
    </source>
</reference>
<accession>A0A0A9AT31</accession>
<dbReference type="EMBL" id="GBRH01245840">
    <property type="protein sequence ID" value="JAD52055.1"/>
    <property type="molecule type" value="Transcribed_RNA"/>
</dbReference>
<organism evidence="2">
    <name type="scientific">Arundo donax</name>
    <name type="common">Giant reed</name>
    <name type="synonym">Donax arundinaceus</name>
    <dbReference type="NCBI Taxonomy" id="35708"/>
    <lineage>
        <taxon>Eukaryota</taxon>
        <taxon>Viridiplantae</taxon>
        <taxon>Streptophyta</taxon>
        <taxon>Embryophyta</taxon>
        <taxon>Tracheophyta</taxon>
        <taxon>Spermatophyta</taxon>
        <taxon>Magnoliopsida</taxon>
        <taxon>Liliopsida</taxon>
        <taxon>Poales</taxon>
        <taxon>Poaceae</taxon>
        <taxon>PACMAD clade</taxon>
        <taxon>Arundinoideae</taxon>
        <taxon>Arundineae</taxon>
        <taxon>Arundo</taxon>
    </lineage>
</organism>
<dbReference type="AlphaFoldDB" id="A0A0A9AT31"/>
<reference evidence="2" key="1">
    <citation type="submission" date="2014-09" db="EMBL/GenBank/DDBJ databases">
        <authorList>
            <person name="Magalhaes I.L.F."/>
            <person name="Oliveira U."/>
            <person name="Santos F.R."/>
            <person name="Vidigal T.H.D.A."/>
            <person name="Brescovit A.D."/>
            <person name="Santos A.J."/>
        </authorList>
    </citation>
    <scope>NUCLEOTIDE SEQUENCE</scope>
    <source>
        <tissue evidence="2">Shoot tissue taken approximately 20 cm above the soil surface</tissue>
    </source>
</reference>
<evidence type="ECO:0000256" key="1">
    <source>
        <dbReference type="SAM" id="MobiDB-lite"/>
    </source>
</evidence>
<evidence type="ECO:0000313" key="2">
    <source>
        <dbReference type="EMBL" id="JAD52055.1"/>
    </source>
</evidence>